<evidence type="ECO:0000313" key="1">
    <source>
        <dbReference type="EMBL" id="PNX70760.1"/>
    </source>
</evidence>
<sequence>MLAGGRSFYYRYGPQGLILYLGVGSPTHYCAATRTGTASAFGPLIN</sequence>
<accession>A0A2K3KWU2</accession>
<protein>
    <submittedName>
        <fullName evidence="1">Uncharacterized protein</fullName>
    </submittedName>
</protein>
<name>A0A2K3KWU2_TRIPR</name>
<proteinExistence type="predicted"/>
<dbReference type="EMBL" id="ASHM01115834">
    <property type="protein sequence ID" value="PNX70760.1"/>
    <property type="molecule type" value="Genomic_DNA"/>
</dbReference>
<comment type="caution">
    <text evidence="1">The sequence shown here is derived from an EMBL/GenBank/DDBJ whole genome shotgun (WGS) entry which is preliminary data.</text>
</comment>
<dbReference type="Proteomes" id="UP000236291">
    <property type="component" value="Unassembled WGS sequence"/>
</dbReference>
<organism evidence="1 2">
    <name type="scientific">Trifolium pratense</name>
    <name type="common">Red clover</name>
    <dbReference type="NCBI Taxonomy" id="57577"/>
    <lineage>
        <taxon>Eukaryota</taxon>
        <taxon>Viridiplantae</taxon>
        <taxon>Streptophyta</taxon>
        <taxon>Embryophyta</taxon>
        <taxon>Tracheophyta</taxon>
        <taxon>Spermatophyta</taxon>
        <taxon>Magnoliopsida</taxon>
        <taxon>eudicotyledons</taxon>
        <taxon>Gunneridae</taxon>
        <taxon>Pentapetalae</taxon>
        <taxon>rosids</taxon>
        <taxon>fabids</taxon>
        <taxon>Fabales</taxon>
        <taxon>Fabaceae</taxon>
        <taxon>Papilionoideae</taxon>
        <taxon>50 kb inversion clade</taxon>
        <taxon>NPAAA clade</taxon>
        <taxon>Hologalegina</taxon>
        <taxon>IRL clade</taxon>
        <taxon>Trifolieae</taxon>
        <taxon>Trifolium</taxon>
    </lineage>
</organism>
<dbReference type="AlphaFoldDB" id="A0A2K3KWU2"/>
<reference evidence="1 2" key="2">
    <citation type="journal article" date="2017" name="Front. Plant Sci.">
        <title>Gene Classification and Mining of Molecular Markers Useful in Red Clover (Trifolium pratense) Breeding.</title>
        <authorList>
            <person name="Istvanek J."/>
            <person name="Dluhosova J."/>
            <person name="Dluhos P."/>
            <person name="Patkova L."/>
            <person name="Nedelnik J."/>
            <person name="Repkova J."/>
        </authorList>
    </citation>
    <scope>NUCLEOTIDE SEQUENCE [LARGE SCALE GENOMIC DNA]</scope>
    <source>
        <strain evidence="2">cv. Tatra</strain>
        <tissue evidence="1">Young leaves</tissue>
    </source>
</reference>
<evidence type="ECO:0000313" key="2">
    <source>
        <dbReference type="Proteomes" id="UP000236291"/>
    </source>
</evidence>
<gene>
    <name evidence="1" type="ORF">L195_g057716</name>
</gene>
<reference evidence="1 2" key="1">
    <citation type="journal article" date="2014" name="Am. J. Bot.">
        <title>Genome assembly and annotation for red clover (Trifolium pratense; Fabaceae).</title>
        <authorList>
            <person name="Istvanek J."/>
            <person name="Jaros M."/>
            <person name="Krenek A."/>
            <person name="Repkova J."/>
        </authorList>
    </citation>
    <scope>NUCLEOTIDE SEQUENCE [LARGE SCALE GENOMIC DNA]</scope>
    <source>
        <strain evidence="2">cv. Tatra</strain>
        <tissue evidence="1">Young leaves</tissue>
    </source>
</reference>